<comment type="caution">
    <text evidence="2">The sequence shown here is derived from an EMBL/GenBank/DDBJ whole genome shotgun (WGS) entry which is preliminary data.</text>
</comment>
<dbReference type="RefSeq" id="WP_378414239.1">
    <property type="nucleotide sequence ID" value="NZ_JBHSFO010000002.1"/>
</dbReference>
<feature type="transmembrane region" description="Helical" evidence="1">
    <location>
        <begin position="34"/>
        <end position="55"/>
    </location>
</feature>
<feature type="transmembrane region" description="Helical" evidence="1">
    <location>
        <begin position="60"/>
        <end position="77"/>
    </location>
</feature>
<name>A0ABV9FL56_9NOCA</name>
<dbReference type="EMBL" id="JBHSFO010000002">
    <property type="protein sequence ID" value="MFC4602766.1"/>
    <property type="molecule type" value="Genomic_DNA"/>
</dbReference>
<protein>
    <submittedName>
        <fullName evidence="2">AzlD domain-containing protein</fullName>
    </submittedName>
</protein>
<feature type="transmembrane region" description="Helical" evidence="1">
    <location>
        <begin position="83"/>
        <end position="100"/>
    </location>
</feature>
<evidence type="ECO:0000313" key="2">
    <source>
        <dbReference type="EMBL" id="MFC4602766.1"/>
    </source>
</evidence>
<evidence type="ECO:0000313" key="3">
    <source>
        <dbReference type="Proteomes" id="UP001595914"/>
    </source>
</evidence>
<keyword evidence="1" id="KW-1133">Transmembrane helix</keyword>
<reference evidence="3" key="1">
    <citation type="journal article" date="2019" name="Int. J. Syst. Evol. Microbiol.">
        <title>The Global Catalogue of Microorganisms (GCM) 10K type strain sequencing project: providing services to taxonomists for standard genome sequencing and annotation.</title>
        <authorList>
            <consortium name="The Broad Institute Genomics Platform"/>
            <consortium name="The Broad Institute Genome Sequencing Center for Infectious Disease"/>
            <person name="Wu L."/>
            <person name="Ma J."/>
        </authorList>
    </citation>
    <scope>NUCLEOTIDE SEQUENCE [LARGE SCALE GENOMIC DNA]</scope>
    <source>
        <strain evidence="3">CCUG 54520</strain>
    </source>
</reference>
<keyword evidence="3" id="KW-1185">Reference proteome</keyword>
<evidence type="ECO:0000256" key="1">
    <source>
        <dbReference type="SAM" id="Phobius"/>
    </source>
</evidence>
<gene>
    <name evidence="2" type="ORF">ACFO6S_03565</name>
</gene>
<accession>A0ABV9FL56</accession>
<keyword evidence="1" id="KW-0812">Transmembrane</keyword>
<organism evidence="2 3">
    <name type="scientific">Rhodococcus kronopolitis</name>
    <dbReference type="NCBI Taxonomy" id="1460226"/>
    <lineage>
        <taxon>Bacteria</taxon>
        <taxon>Bacillati</taxon>
        <taxon>Actinomycetota</taxon>
        <taxon>Actinomycetes</taxon>
        <taxon>Mycobacteriales</taxon>
        <taxon>Nocardiaceae</taxon>
        <taxon>Rhodococcus</taxon>
    </lineage>
</organism>
<dbReference type="Pfam" id="PF05437">
    <property type="entry name" value="AzlD"/>
    <property type="match status" value="1"/>
</dbReference>
<proteinExistence type="predicted"/>
<dbReference type="InterPro" id="IPR008407">
    <property type="entry name" value="Brnchd-chn_aa_trnsp_AzlD"/>
</dbReference>
<dbReference type="Proteomes" id="UP001595914">
    <property type="component" value="Unassembled WGS sequence"/>
</dbReference>
<sequence length="102" mass="10325">MSWGLIAVLAVGTFALRIAGPVLRARIHLSPNAVRLLGLAATALLVALAVTQTVYAGDGFAGWARVLGVGVAGLLIWRRAPFVVVVVGAAAATALLRVAGIS</sequence>
<keyword evidence="1" id="KW-0472">Membrane</keyword>